<proteinExistence type="predicted"/>
<name>A0A2A4YF58_UNCAE</name>
<protein>
    <submittedName>
        <fullName evidence="1">Uncharacterized protein</fullName>
    </submittedName>
</protein>
<evidence type="ECO:0000313" key="1">
    <source>
        <dbReference type="EMBL" id="PCI93109.1"/>
    </source>
</evidence>
<comment type="caution">
    <text evidence="1">The sequence shown here is derived from an EMBL/GenBank/DDBJ whole genome shotgun (WGS) entry which is preliminary data.</text>
</comment>
<organism evidence="1 2">
    <name type="scientific">Aerophobetes bacterium</name>
    <dbReference type="NCBI Taxonomy" id="2030807"/>
    <lineage>
        <taxon>Bacteria</taxon>
        <taxon>Candidatus Aerophobota</taxon>
    </lineage>
</organism>
<reference evidence="2" key="1">
    <citation type="submission" date="2017-08" db="EMBL/GenBank/DDBJ databases">
        <title>A dynamic microbial community with high functional redundancy inhabits the cold, oxic subseafloor aquifer.</title>
        <authorList>
            <person name="Tully B.J."/>
            <person name="Wheat C.G."/>
            <person name="Glazer B.T."/>
            <person name="Huber J.A."/>
        </authorList>
    </citation>
    <scope>NUCLEOTIDE SEQUENCE [LARGE SCALE GENOMIC DNA]</scope>
</reference>
<accession>A0A2A4YF58</accession>
<evidence type="ECO:0000313" key="2">
    <source>
        <dbReference type="Proteomes" id="UP000217838"/>
    </source>
</evidence>
<sequence length="72" mass="8499">MDMGGYPVKIFSMEKTLADCVKFRNKIGMDVVIEALKMYWYEKKTNIDKLYEYAKINRVEKVLQPIMETIVS</sequence>
<dbReference type="AlphaFoldDB" id="A0A2A4YF58"/>
<dbReference type="EMBL" id="NVUU01000072">
    <property type="protein sequence ID" value="PCI93109.1"/>
    <property type="molecule type" value="Genomic_DNA"/>
</dbReference>
<dbReference type="Proteomes" id="UP000217838">
    <property type="component" value="Unassembled WGS sequence"/>
</dbReference>
<gene>
    <name evidence="1" type="ORF">COB11_05925</name>
</gene>